<dbReference type="SUPFAM" id="SSF57667">
    <property type="entry name" value="beta-beta-alpha zinc fingers"/>
    <property type="match status" value="1"/>
</dbReference>
<feature type="compositionally biased region" description="Basic and acidic residues" evidence="4">
    <location>
        <begin position="194"/>
        <end position="203"/>
    </location>
</feature>
<proteinExistence type="predicted"/>
<keyword evidence="2" id="KW-0863">Zinc-finger</keyword>
<gene>
    <name evidence="6" type="ORF">AKO1_006864</name>
</gene>
<evidence type="ECO:0000256" key="2">
    <source>
        <dbReference type="ARBA" id="ARBA00022771"/>
    </source>
</evidence>
<dbReference type="InterPro" id="IPR036236">
    <property type="entry name" value="Znf_C2H2_sf"/>
</dbReference>
<protein>
    <recommendedName>
        <fullName evidence="5">U1-C C2H2-type zinc finger domain-containing protein</fullName>
    </recommendedName>
</protein>
<feature type="non-terminal residue" evidence="6">
    <location>
        <position position="348"/>
    </location>
</feature>
<evidence type="ECO:0000256" key="4">
    <source>
        <dbReference type="SAM" id="MobiDB-lite"/>
    </source>
</evidence>
<dbReference type="GO" id="GO:0000398">
    <property type="term" value="P:mRNA splicing, via spliceosome"/>
    <property type="evidence" value="ECO:0007669"/>
    <property type="project" value="InterPro"/>
</dbReference>
<evidence type="ECO:0000313" key="6">
    <source>
        <dbReference type="EMBL" id="KAL0480673.1"/>
    </source>
</evidence>
<keyword evidence="7" id="KW-1185">Reference proteome</keyword>
<dbReference type="Gene3D" id="3.30.160.60">
    <property type="entry name" value="Classic Zinc Finger"/>
    <property type="match status" value="1"/>
</dbReference>
<feature type="region of interest" description="Disordered" evidence="4">
    <location>
        <begin position="26"/>
        <end position="61"/>
    </location>
</feature>
<dbReference type="Pfam" id="PF06220">
    <property type="entry name" value="zf-U1"/>
    <property type="match status" value="1"/>
</dbReference>
<feature type="compositionally biased region" description="Pro residues" evidence="4">
    <location>
        <begin position="109"/>
        <end position="120"/>
    </location>
</feature>
<feature type="region of interest" description="Disordered" evidence="4">
    <location>
        <begin position="163"/>
        <end position="258"/>
    </location>
</feature>
<sequence length="348" mass="40402">MTGESWKFATKHYCPYCKFWIPDTPHSRKQHEASDQHRNAQQRHIHIQRKEKTASEKNERELQQELLRIELAASRANESDLSGGVSVTKTTLKNLPVPSIGNTYEHNKPPVPTNLPIPPPPDPRILFNMMIPPPPDPNMLLQMMNAQNVQTMPSEQPVVPAQIQNKQKPNQQNAKKKKNKKKKKDKQKPGVEGPNKHMTKEEAYYNDPNYFFYENDDDDQEDENNEESTKDVEEQQQEEEENVEDSPPRKKYKKTMSEQEHIAIRNEIPKQNVDQNTGFGQWEEVDTEEIPESTYFETTQEEEKKEEPVTVTPIKQEEQKSEAPVADLSGPPRFTGFSMQIKKNKFNK</sequence>
<dbReference type="EMBL" id="JAOPGA020000682">
    <property type="protein sequence ID" value="KAL0480673.1"/>
    <property type="molecule type" value="Genomic_DNA"/>
</dbReference>
<evidence type="ECO:0000259" key="5">
    <source>
        <dbReference type="Pfam" id="PF06220"/>
    </source>
</evidence>
<feature type="region of interest" description="Disordered" evidence="4">
    <location>
        <begin position="282"/>
        <end position="348"/>
    </location>
</feature>
<keyword evidence="3" id="KW-0862">Zinc</keyword>
<name>A0AAW2YUK9_9EUKA</name>
<feature type="compositionally biased region" description="Acidic residues" evidence="4">
    <location>
        <begin position="234"/>
        <end position="244"/>
    </location>
</feature>
<feature type="compositionally biased region" description="Acidic residues" evidence="4">
    <location>
        <begin position="214"/>
        <end position="226"/>
    </location>
</feature>
<feature type="compositionally biased region" description="Basic residues" evidence="4">
    <location>
        <begin position="174"/>
        <end position="186"/>
    </location>
</feature>
<feature type="compositionally biased region" description="Low complexity" evidence="4">
    <location>
        <begin position="164"/>
        <end position="173"/>
    </location>
</feature>
<evidence type="ECO:0000256" key="3">
    <source>
        <dbReference type="ARBA" id="ARBA00022833"/>
    </source>
</evidence>
<dbReference type="PANTHER" id="PTHR13173:SF10">
    <property type="entry name" value="WW DOMAIN-BINDING PROTEIN 4"/>
    <property type="match status" value="1"/>
</dbReference>
<keyword evidence="1" id="KW-0479">Metal-binding</keyword>
<dbReference type="InterPro" id="IPR040023">
    <property type="entry name" value="WBP4"/>
</dbReference>
<evidence type="ECO:0000313" key="7">
    <source>
        <dbReference type="Proteomes" id="UP001431209"/>
    </source>
</evidence>
<feature type="compositionally biased region" description="Basic and acidic residues" evidence="4">
    <location>
        <begin position="48"/>
        <end position="61"/>
    </location>
</feature>
<dbReference type="AlphaFoldDB" id="A0AAW2YUK9"/>
<dbReference type="GO" id="GO:0071011">
    <property type="term" value="C:precatalytic spliceosome"/>
    <property type="evidence" value="ECO:0007669"/>
    <property type="project" value="TreeGrafter"/>
</dbReference>
<dbReference type="PANTHER" id="PTHR13173">
    <property type="entry name" value="WW DOMAIN BINDING PROTEIN 4"/>
    <property type="match status" value="1"/>
</dbReference>
<feature type="domain" description="U1-C C2H2-type zinc finger" evidence="5">
    <location>
        <begin position="10"/>
        <end position="43"/>
    </location>
</feature>
<organism evidence="6 7">
    <name type="scientific">Acrasis kona</name>
    <dbReference type="NCBI Taxonomy" id="1008807"/>
    <lineage>
        <taxon>Eukaryota</taxon>
        <taxon>Discoba</taxon>
        <taxon>Heterolobosea</taxon>
        <taxon>Tetramitia</taxon>
        <taxon>Eutetramitia</taxon>
        <taxon>Acrasidae</taxon>
        <taxon>Acrasis</taxon>
    </lineage>
</organism>
<dbReference type="InterPro" id="IPR013085">
    <property type="entry name" value="U1-CZ_Znf_C2H2"/>
</dbReference>
<evidence type="ECO:0000256" key="1">
    <source>
        <dbReference type="ARBA" id="ARBA00022723"/>
    </source>
</evidence>
<dbReference type="GO" id="GO:0003723">
    <property type="term" value="F:RNA binding"/>
    <property type="evidence" value="ECO:0007669"/>
    <property type="project" value="TreeGrafter"/>
</dbReference>
<reference evidence="6 7" key="1">
    <citation type="submission" date="2024-03" db="EMBL/GenBank/DDBJ databases">
        <title>The Acrasis kona genome and developmental transcriptomes reveal deep origins of eukaryotic multicellular pathways.</title>
        <authorList>
            <person name="Sheikh S."/>
            <person name="Fu C.-J."/>
            <person name="Brown M.W."/>
            <person name="Baldauf S.L."/>
        </authorList>
    </citation>
    <scope>NUCLEOTIDE SEQUENCE [LARGE SCALE GENOMIC DNA]</scope>
    <source>
        <strain evidence="6 7">ATCC MYA-3509</strain>
    </source>
</reference>
<comment type="caution">
    <text evidence="6">The sequence shown here is derived from an EMBL/GenBank/DDBJ whole genome shotgun (WGS) entry which is preliminary data.</text>
</comment>
<accession>A0AAW2YUK9</accession>
<feature type="region of interest" description="Disordered" evidence="4">
    <location>
        <begin position="98"/>
        <end position="120"/>
    </location>
</feature>
<dbReference type="Proteomes" id="UP001431209">
    <property type="component" value="Unassembled WGS sequence"/>
</dbReference>
<dbReference type="GO" id="GO:0008270">
    <property type="term" value="F:zinc ion binding"/>
    <property type="evidence" value="ECO:0007669"/>
    <property type="project" value="UniProtKB-KW"/>
</dbReference>